<dbReference type="GO" id="GO:0051537">
    <property type="term" value="F:2 iron, 2 sulfur cluster binding"/>
    <property type="evidence" value="ECO:0007669"/>
    <property type="project" value="InterPro"/>
</dbReference>
<dbReference type="InterPro" id="IPR022770">
    <property type="entry name" value="IucA/IucC-like_C"/>
</dbReference>
<reference evidence="3" key="1">
    <citation type="submission" date="2021-01" db="EMBL/GenBank/DDBJ databases">
        <title>Whole genome shotgun sequence of Planosporangium mesophilum NBRC 109066.</title>
        <authorList>
            <person name="Komaki H."/>
            <person name="Tamura T."/>
        </authorList>
    </citation>
    <scope>NUCLEOTIDE SEQUENCE</scope>
    <source>
        <strain evidence="3">NBRC 109066</strain>
    </source>
</reference>
<evidence type="ECO:0000313" key="3">
    <source>
        <dbReference type="EMBL" id="GII25006.1"/>
    </source>
</evidence>
<sequence>MPALRPVAGAEVVAAVRRAAGGNPLLGIGLDREAGVTAGVPADRLCGTSDDGRPDGTATALVADLTDRVAARLGGCERRVAASLVILGYSARLVGPAVSVLLREDLLLDLRPENVRFGYDPGRGFGMDLVRPAAWRGDRTALREGWHRTVVDDHLRPVVEAVRSVTPVAAGLLWGNVASGLAGALRATAARATATRAGATDDGAARYHAEGLALLDYGPLRCSGYLSVRSGRLSFVRRSCCLYYRLDGGGMCGDCALLRTR</sequence>
<name>A0A8J3TG85_9ACTN</name>
<dbReference type="AlphaFoldDB" id="A0A8J3TG85"/>
<keyword evidence="4" id="KW-1185">Reference proteome</keyword>
<feature type="domain" description="Ferric siderophore reductase C-terminal" evidence="2">
    <location>
        <begin position="237"/>
        <end position="257"/>
    </location>
</feature>
<evidence type="ECO:0000259" key="1">
    <source>
        <dbReference type="Pfam" id="PF06276"/>
    </source>
</evidence>
<dbReference type="Proteomes" id="UP000599074">
    <property type="component" value="Unassembled WGS sequence"/>
</dbReference>
<feature type="domain" description="Aerobactin siderophore biosynthesis IucA/IucC-like C-terminal" evidence="1">
    <location>
        <begin position="89"/>
        <end position="196"/>
    </location>
</feature>
<protein>
    <recommendedName>
        <fullName evidence="5">Ferric iron reductase</fullName>
    </recommendedName>
</protein>
<evidence type="ECO:0000259" key="2">
    <source>
        <dbReference type="Pfam" id="PF11575"/>
    </source>
</evidence>
<dbReference type="GO" id="GO:0003824">
    <property type="term" value="F:catalytic activity"/>
    <property type="evidence" value="ECO:0007669"/>
    <property type="project" value="UniProtKB-ARBA"/>
</dbReference>
<dbReference type="Pfam" id="PF11575">
    <property type="entry name" value="FhuF_C"/>
    <property type="match status" value="1"/>
</dbReference>
<proteinExistence type="predicted"/>
<organism evidence="3 4">
    <name type="scientific">Planosporangium mesophilum</name>
    <dbReference type="NCBI Taxonomy" id="689768"/>
    <lineage>
        <taxon>Bacteria</taxon>
        <taxon>Bacillati</taxon>
        <taxon>Actinomycetota</taxon>
        <taxon>Actinomycetes</taxon>
        <taxon>Micromonosporales</taxon>
        <taxon>Micromonosporaceae</taxon>
        <taxon>Planosporangium</taxon>
    </lineage>
</organism>
<comment type="caution">
    <text evidence="3">The sequence shown here is derived from an EMBL/GenBank/DDBJ whole genome shotgun (WGS) entry which is preliminary data.</text>
</comment>
<dbReference type="Pfam" id="PF06276">
    <property type="entry name" value="FhuF"/>
    <property type="match status" value="1"/>
</dbReference>
<accession>A0A8J3TG85</accession>
<gene>
    <name evidence="3" type="ORF">Pme01_46030</name>
</gene>
<dbReference type="InterPro" id="IPR024726">
    <property type="entry name" value="FhuF_C"/>
</dbReference>
<dbReference type="EMBL" id="BOON01000044">
    <property type="protein sequence ID" value="GII25006.1"/>
    <property type="molecule type" value="Genomic_DNA"/>
</dbReference>
<dbReference type="RefSeq" id="WP_168114116.1">
    <property type="nucleotide sequence ID" value="NZ_BOON01000044.1"/>
</dbReference>
<evidence type="ECO:0000313" key="4">
    <source>
        <dbReference type="Proteomes" id="UP000599074"/>
    </source>
</evidence>
<evidence type="ECO:0008006" key="5">
    <source>
        <dbReference type="Google" id="ProtNLM"/>
    </source>
</evidence>